<reference evidence="1 2" key="1">
    <citation type="submission" date="2023-07" db="EMBL/GenBank/DDBJ databases">
        <authorList>
            <person name="Girao M."/>
            <person name="Carvalho M.F."/>
        </authorList>
    </citation>
    <scope>NUCLEOTIDE SEQUENCE [LARGE SCALE GENOMIC DNA]</scope>
    <source>
        <strain evidence="1 2">YIM65754</strain>
    </source>
</reference>
<organism evidence="1 2">
    <name type="scientific">Rhodococcus artemisiae</name>
    <dbReference type="NCBI Taxonomy" id="714159"/>
    <lineage>
        <taxon>Bacteria</taxon>
        <taxon>Bacillati</taxon>
        <taxon>Actinomycetota</taxon>
        <taxon>Actinomycetes</taxon>
        <taxon>Mycobacteriales</taxon>
        <taxon>Nocardiaceae</taxon>
        <taxon>Rhodococcus</taxon>
    </lineage>
</organism>
<name>A0ABU7LJL6_9NOCA</name>
<sequence>MAPITSAYGISDPVPFLDVDITVDNKWFLDPRAIRLHQRADPFAVKANECTETFFEEVLDCVTRGDVRRGLWLLQQFPEPWETRLGLAKSGFSGHGGANEVGSWIWQSLNEDLKAFIVLGLFKEIEELPLFIEGIDKDITSDITTRIIFDALAEFTSYMVDQYPEFTSGGHRVDTFECQAWDSSTRGWVVKAFELPVAAGKPLLLVPKGWVRQNLLMSASRYYETKVLGYAQLERAIPLSTGKLIKTPKDQLKTVPGLGRGRSTNLKVTRRAHENNNDLIAEFKQFVDMKWTPPHDGRRIA</sequence>
<evidence type="ECO:0000313" key="2">
    <source>
        <dbReference type="Proteomes" id="UP001336020"/>
    </source>
</evidence>
<comment type="caution">
    <text evidence="1">The sequence shown here is derived from an EMBL/GenBank/DDBJ whole genome shotgun (WGS) entry which is preliminary data.</text>
</comment>
<gene>
    <name evidence="1" type="ORF">Q7514_29875</name>
</gene>
<keyword evidence="2" id="KW-1185">Reference proteome</keyword>
<accession>A0ABU7LJL6</accession>
<protein>
    <submittedName>
        <fullName evidence="1">Uncharacterized protein</fullName>
    </submittedName>
</protein>
<dbReference type="Proteomes" id="UP001336020">
    <property type="component" value="Unassembled WGS sequence"/>
</dbReference>
<dbReference type="EMBL" id="JAUTXY010000021">
    <property type="protein sequence ID" value="MEE2061740.1"/>
    <property type="molecule type" value="Genomic_DNA"/>
</dbReference>
<evidence type="ECO:0000313" key="1">
    <source>
        <dbReference type="EMBL" id="MEE2061740.1"/>
    </source>
</evidence>
<dbReference type="RefSeq" id="WP_330136881.1">
    <property type="nucleotide sequence ID" value="NZ_JAUTXY010000021.1"/>
</dbReference>
<proteinExistence type="predicted"/>